<dbReference type="GO" id="GO:0020037">
    <property type="term" value="F:heme binding"/>
    <property type="evidence" value="ECO:0007669"/>
    <property type="project" value="InterPro"/>
</dbReference>
<evidence type="ECO:0000256" key="4">
    <source>
        <dbReference type="ARBA" id="ARBA00022692"/>
    </source>
</evidence>
<dbReference type="SUPFAM" id="SSF48264">
    <property type="entry name" value="Cytochrome P450"/>
    <property type="match status" value="1"/>
</dbReference>
<dbReference type="Gene3D" id="1.10.630.10">
    <property type="entry name" value="Cytochrome P450"/>
    <property type="match status" value="1"/>
</dbReference>
<dbReference type="Gramene" id="QL02p007802:mrna">
    <property type="protein sequence ID" value="QL02p007802:mrna"/>
    <property type="gene ID" value="QL02p007802"/>
</dbReference>
<reference evidence="11" key="2">
    <citation type="submission" date="2021-01" db="UniProtKB">
        <authorList>
            <consortium name="EnsemblPlants"/>
        </authorList>
    </citation>
    <scope>IDENTIFICATION</scope>
</reference>
<dbReference type="GO" id="GO:0004497">
    <property type="term" value="F:monooxygenase activity"/>
    <property type="evidence" value="ECO:0007669"/>
    <property type="project" value="UniProtKB-KW"/>
</dbReference>
<dbReference type="InterPro" id="IPR036396">
    <property type="entry name" value="Cyt_P450_sf"/>
</dbReference>
<evidence type="ECO:0000256" key="3">
    <source>
        <dbReference type="ARBA" id="ARBA00022617"/>
    </source>
</evidence>
<dbReference type="PANTHER" id="PTHR24282:SF211">
    <property type="entry name" value="CYTOCHROME P450-RELATED"/>
    <property type="match status" value="1"/>
</dbReference>
<evidence type="ECO:0000256" key="2">
    <source>
        <dbReference type="ARBA" id="ARBA00010617"/>
    </source>
</evidence>
<dbReference type="Proteomes" id="UP000594261">
    <property type="component" value="Chromosome 2"/>
</dbReference>
<keyword evidence="9" id="KW-0503">Monooxygenase</keyword>
<comment type="subcellular location">
    <subcellularLocation>
        <location evidence="1">Membrane</location>
        <topology evidence="1">Single-pass membrane protein</topology>
    </subcellularLocation>
</comment>
<dbReference type="AlphaFoldDB" id="A0A7N2KS58"/>
<evidence type="ECO:0000256" key="10">
    <source>
        <dbReference type="ARBA" id="ARBA00023136"/>
    </source>
</evidence>
<dbReference type="GO" id="GO:0016020">
    <property type="term" value="C:membrane"/>
    <property type="evidence" value="ECO:0007669"/>
    <property type="project" value="UniProtKB-SubCell"/>
</dbReference>
<evidence type="ECO:0000313" key="11">
    <source>
        <dbReference type="EnsemblPlants" id="QL02p007802:mrna"/>
    </source>
</evidence>
<keyword evidence="5" id="KW-0479">Metal-binding</keyword>
<sequence length="215" mass="24957">MYGKNFLFWFGSTPRLAIFDPDMVKEILTKSDGSFEKISLNPLARPLFGQGLAGLSGQKWAIHRRIASQAFNMERVKCWVPEIVASTAKMINKWDEIRGNSDEFEMDVHEEFHELSADVISRTAFGSSFDEGRRRIFNLQERQIVLFSKAIANVYLPVFRFLPTKMNKERWRIDKETRDSIRMLIETNKKAKEDSGNLLGLFCLLIRIKMVTKKD</sequence>
<protein>
    <recommendedName>
        <fullName evidence="13">Cytochrome P450</fullName>
    </recommendedName>
</protein>
<dbReference type="InterPro" id="IPR001128">
    <property type="entry name" value="Cyt_P450"/>
</dbReference>
<keyword evidence="4" id="KW-0812">Transmembrane</keyword>
<evidence type="ECO:0000256" key="1">
    <source>
        <dbReference type="ARBA" id="ARBA00004167"/>
    </source>
</evidence>
<evidence type="ECO:0000256" key="6">
    <source>
        <dbReference type="ARBA" id="ARBA00022989"/>
    </source>
</evidence>
<keyword evidence="12" id="KW-1185">Reference proteome</keyword>
<evidence type="ECO:0000256" key="7">
    <source>
        <dbReference type="ARBA" id="ARBA00023002"/>
    </source>
</evidence>
<comment type="similarity">
    <text evidence="2">Belongs to the cytochrome P450 family.</text>
</comment>
<keyword evidence="8" id="KW-0408">Iron</keyword>
<dbReference type="GO" id="GO:0016705">
    <property type="term" value="F:oxidoreductase activity, acting on paired donors, with incorporation or reduction of molecular oxygen"/>
    <property type="evidence" value="ECO:0007669"/>
    <property type="project" value="InterPro"/>
</dbReference>
<proteinExistence type="inferred from homology"/>
<keyword evidence="10" id="KW-0472">Membrane</keyword>
<evidence type="ECO:0000313" key="12">
    <source>
        <dbReference type="Proteomes" id="UP000594261"/>
    </source>
</evidence>
<dbReference type="EnsemblPlants" id="QL02p007802:mrna">
    <property type="protein sequence ID" value="QL02p007802:mrna"/>
    <property type="gene ID" value="QL02p007802"/>
</dbReference>
<dbReference type="Pfam" id="PF00067">
    <property type="entry name" value="p450"/>
    <property type="match status" value="1"/>
</dbReference>
<dbReference type="OMA" id="MEEWEDI"/>
<dbReference type="InterPro" id="IPR050665">
    <property type="entry name" value="Cytochrome_P450_Monooxygen"/>
</dbReference>
<keyword evidence="3" id="KW-0349">Heme</keyword>
<accession>A0A7N2KS58</accession>
<evidence type="ECO:0008006" key="13">
    <source>
        <dbReference type="Google" id="ProtNLM"/>
    </source>
</evidence>
<organism evidence="11 12">
    <name type="scientific">Quercus lobata</name>
    <name type="common">Valley oak</name>
    <dbReference type="NCBI Taxonomy" id="97700"/>
    <lineage>
        <taxon>Eukaryota</taxon>
        <taxon>Viridiplantae</taxon>
        <taxon>Streptophyta</taxon>
        <taxon>Embryophyta</taxon>
        <taxon>Tracheophyta</taxon>
        <taxon>Spermatophyta</taxon>
        <taxon>Magnoliopsida</taxon>
        <taxon>eudicotyledons</taxon>
        <taxon>Gunneridae</taxon>
        <taxon>Pentapetalae</taxon>
        <taxon>rosids</taxon>
        <taxon>fabids</taxon>
        <taxon>Fagales</taxon>
        <taxon>Fagaceae</taxon>
        <taxon>Quercus</taxon>
    </lineage>
</organism>
<keyword evidence="7" id="KW-0560">Oxidoreductase</keyword>
<name>A0A7N2KS58_QUELO</name>
<keyword evidence="6" id="KW-1133">Transmembrane helix</keyword>
<reference evidence="12" key="1">
    <citation type="journal article" date="2016" name="G3 (Bethesda)">
        <title>First Draft Assembly and Annotation of the Genome of a California Endemic Oak Quercus lobata Nee (Fagaceae).</title>
        <authorList>
            <person name="Sork V.L."/>
            <person name="Fitz-Gibbon S.T."/>
            <person name="Puiu D."/>
            <person name="Crepeau M."/>
            <person name="Gugger P.F."/>
            <person name="Sherman R."/>
            <person name="Stevens K."/>
            <person name="Langley C.H."/>
            <person name="Pellegrini M."/>
            <person name="Salzberg S.L."/>
        </authorList>
    </citation>
    <scope>NUCLEOTIDE SEQUENCE [LARGE SCALE GENOMIC DNA]</scope>
    <source>
        <strain evidence="12">cv. SW786</strain>
    </source>
</reference>
<evidence type="ECO:0000256" key="9">
    <source>
        <dbReference type="ARBA" id="ARBA00023033"/>
    </source>
</evidence>
<dbReference type="GO" id="GO:0005506">
    <property type="term" value="F:iron ion binding"/>
    <property type="evidence" value="ECO:0007669"/>
    <property type="project" value="InterPro"/>
</dbReference>
<evidence type="ECO:0000256" key="8">
    <source>
        <dbReference type="ARBA" id="ARBA00023004"/>
    </source>
</evidence>
<dbReference type="PANTHER" id="PTHR24282">
    <property type="entry name" value="CYTOCHROME P450 FAMILY MEMBER"/>
    <property type="match status" value="1"/>
</dbReference>
<evidence type="ECO:0000256" key="5">
    <source>
        <dbReference type="ARBA" id="ARBA00022723"/>
    </source>
</evidence>
<dbReference type="InParanoid" id="A0A7N2KS58"/>